<keyword evidence="19 20" id="KW-0238">DNA-binding</keyword>
<dbReference type="InterPro" id="IPR024578">
    <property type="entry name" value="Homez_homeobox_dom"/>
</dbReference>
<evidence type="ECO:0000256" key="4">
    <source>
        <dbReference type="ARBA" id="ARBA00022553"/>
    </source>
</evidence>
<feature type="DNA-binding region" description="Homeobox" evidence="19">
    <location>
        <begin position="2025"/>
        <end position="2074"/>
    </location>
</feature>
<feature type="domain" description="Homeobox" evidence="23">
    <location>
        <begin position="1894"/>
        <end position="1954"/>
    </location>
</feature>
<feature type="region of interest" description="Disordered" evidence="21">
    <location>
        <begin position="215"/>
        <end position="395"/>
    </location>
</feature>
<dbReference type="SUPFAM" id="SSF46689">
    <property type="entry name" value="Homeodomain-like"/>
    <property type="match status" value="5"/>
</dbReference>
<dbReference type="CDD" id="cd05528">
    <property type="entry name" value="Bromo_AAA"/>
    <property type="match status" value="1"/>
</dbReference>
<dbReference type="FunFam" id="1.10.8.60:FF:000016">
    <property type="entry name" value="ATPase family AAA domain-containing protein 2B"/>
    <property type="match status" value="1"/>
</dbReference>
<evidence type="ECO:0000256" key="9">
    <source>
        <dbReference type="ARBA" id="ARBA00022843"/>
    </source>
</evidence>
<feature type="region of interest" description="Disordered" evidence="21">
    <location>
        <begin position="1165"/>
        <end position="1270"/>
    </location>
</feature>
<comment type="similarity">
    <text evidence="2">Belongs to the AAA ATPase family.</text>
</comment>
<feature type="domain" description="Homeobox" evidence="23">
    <location>
        <begin position="2263"/>
        <end position="2306"/>
    </location>
</feature>
<dbReference type="CDD" id="cd00086">
    <property type="entry name" value="homeodomain"/>
    <property type="match status" value="5"/>
</dbReference>
<feature type="compositionally biased region" description="Basic and acidic residues" evidence="21">
    <location>
        <begin position="1259"/>
        <end position="1268"/>
    </location>
</feature>
<dbReference type="GO" id="GO:0005524">
    <property type="term" value="F:ATP binding"/>
    <property type="evidence" value="ECO:0007669"/>
    <property type="project" value="UniProtKB-KW"/>
</dbReference>
<dbReference type="FunFam" id="3.40.50.300:FF:000734">
    <property type="entry name" value="ATPase family, AAA domain containing 2"/>
    <property type="match status" value="1"/>
</dbReference>
<evidence type="ECO:0000256" key="8">
    <source>
        <dbReference type="ARBA" id="ARBA00022840"/>
    </source>
</evidence>
<dbReference type="InterPro" id="IPR001487">
    <property type="entry name" value="Bromodomain"/>
</dbReference>
<proteinExistence type="inferred from homology"/>
<dbReference type="PROSITE" id="PS50071">
    <property type="entry name" value="HOMEOBOX_2"/>
    <property type="match status" value="5"/>
</dbReference>
<feature type="region of interest" description="Disordered" evidence="21">
    <location>
        <begin position="1855"/>
        <end position="1894"/>
    </location>
</feature>
<keyword evidence="15 19" id="KW-0539">Nucleus</keyword>
<feature type="compositionally biased region" description="Low complexity" evidence="21">
    <location>
        <begin position="2071"/>
        <end position="2080"/>
    </location>
</feature>
<dbReference type="InterPro" id="IPR045199">
    <property type="entry name" value="ATAD2-like"/>
</dbReference>
<evidence type="ECO:0000259" key="23">
    <source>
        <dbReference type="PROSITE" id="PS50071"/>
    </source>
</evidence>
<evidence type="ECO:0000256" key="6">
    <source>
        <dbReference type="ARBA" id="ARBA00022741"/>
    </source>
</evidence>
<dbReference type="Pfam" id="PF00004">
    <property type="entry name" value="AAA"/>
    <property type="match status" value="1"/>
</dbReference>
<keyword evidence="5" id="KW-0677">Repeat</keyword>
<keyword evidence="6" id="KW-0547">Nucleotide-binding</keyword>
<keyword evidence="10" id="KW-0805">Transcription regulation</keyword>
<evidence type="ECO:0000313" key="25">
    <source>
        <dbReference type="Proteomes" id="UP000246464"/>
    </source>
</evidence>
<feature type="domain" description="Homeobox" evidence="23">
    <location>
        <begin position="1730"/>
        <end position="1773"/>
    </location>
</feature>
<evidence type="ECO:0000256" key="1">
    <source>
        <dbReference type="ARBA" id="ARBA00004123"/>
    </source>
</evidence>
<keyword evidence="14" id="KW-0804">Transcription</keyword>
<feature type="DNA-binding region" description="Homeobox" evidence="19">
    <location>
        <begin position="2265"/>
        <end position="2307"/>
    </location>
</feature>
<dbReference type="GO" id="GO:0042393">
    <property type="term" value="F:histone binding"/>
    <property type="evidence" value="ECO:0007669"/>
    <property type="project" value="TreeGrafter"/>
</dbReference>
<dbReference type="FunFam" id="1.10.10.60:FF:000247">
    <property type="entry name" value="Zinc fingers and homeoboxes protein 2"/>
    <property type="match status" value="1"/>
</dbReference>
<dbReference type="InterPro" id="IPR036427">
    <property type="entry name" value="Bromodomain-like_sf"/>
</dbReference>
<evidence type="ECO:0000256" key="17">
    <source>
        <dbReference type="ARBA" id="ARBA00071858"/>
    </source>
</evidence>
<dbReference type="Pfam" id="PF00439">
    <property type="entry name" value="Bromodomain"/>
    <property type="match status" value="1"/>
</dbReference>
<name>A0A2U9AZ97_SCOMX</name>
<dbReference type="GO" id="GO:0003682">
    <property type="term" value="F:chromatin binding"/>
    <property type="evidence" value="ECO:0007669"/>
    <property type="project" value="TreeGrafter"/>
</dbReference>
<dbReference type="EMBL" id="CP026243">
    <property type="protein sequence ID" value="AWO96994.1"/>
    <property type="molecule type" value="Genomic_DNA"/>
</dbReference>
<evidence type="ECO:0000256" key="15">
    <source>
        <dbReference type="ARBA" id="ARBA00023242"/>
    </source>
</evidence>
<feature type="compositionally biased region" description="Basic residues" evidence="21">
    <location>
        <begin position="1180"/>
        <end position="1189"/>
    </location>
</feature>
<feature type="region of interest" description="Disordered" evidence="21">
    <location>
        <begin position="1981"/>
        <end position="2012"/>
    </location>
</feature>
<dbReference type="SMART" id="SM00389">
    <property type="entry name" value="HOX"/>
    <property type="match status" value="5"/>
</dbReference>
<accession>A0A2U9AZ97</accession>
<evidence type="ECO:0000256" key="13">
    <source>
        <dbReference type="ARBA" id="ARBA00023159"/>
    </source>
</evidence>
<dbReference type="SMART" id="SM00297">
    <property type="entry name" value="BROMO"/>
    <property type="match status" value="1"/>
</dbReference>
<protein>
    <recommendedName>
        <fullName evidence="17">ATPase family AAA domain-containing protein 2</fullName>
    </recommendedName>
</protein>
<keyword evidence="13" id="KW-0010">Activator</keyword>
<feature type="compositionally biased region" description="Polar residues" evidence="21">
    <location>
        <begin position="1340"/>
        <end position="1350"/>
    </location>
</feature>
<keyword evidence="8" id="KW-0067">ATP-binding</keyword>
<feature type="region of interest" description="Disordered" evidence="21">
    <location>
        <begin position="1329"/>
        <end position="1409"/>
    </location>
</feature>
<dbReference type="InterPro" id="IPR003960">
    <property type="entry name" value="ATPase_AAA_CS"/>
</dbReference>
<dbReference type="GO" id="GO:0006334">
    <property type="term" value="P:nucleosome assembly"/>
    <property type="evidence" value="ECO:0007669"/>
    <property type="project" value="TreeGrafter"/>
</dbReference>
<feature type="region of interest" description="Disordered" evidence="21">
    <location>
        <begin position="1533"/>
        <end position="1583"/>
    </location>
</feature>
<dbReference type="Pfam" id="PF11569">
    <property type="entry name" value="Homez"/>
    <property type="match status" value="1"/>
</dbReference>
<feature type="compositionally biased region" description="Basic residues" evidence="21">
    <location>
        <begin position="2218"/>
        <end position="2238"/>
    </location>
</feature>
<organism evidence="24 25">
    <name type="scientific">Scophthalmus maximus</name>
    <name type="common">Turbot</name>
    <name type="synonym">Psetta maxima</name>
    <dbReference type="NCBI Taxonomy" id="52904"/>
    <lineage>
        <taxon>Eukaryota</taxon>
        <taxon>Metazoa</taxon>
        <taxon>Chordata</taxon>
        <taxon>Craniata</taxon>
        <taxon>Vertebrata</taxon>
        <taxon>Euteleostomi</taxon>
        <taxon>Actinopterygii</taxon>
        <taxon>Neopterygii</taxon>
        <taxon>Teleostei</taxon>
        <taxon>Neoteleostei</taxon>
        <taxon>Acanthomorphata</taxon>
        <taxon>Carangaria</taxon>
        <taxon>Pleuronectiformes</taxon>
        <taxon>Pleuronectoidei</taxon>
        <taxon>Scophthalmidae</taxon>
        <taxon>Scophthalmus</taxon>
    </lineage>
</organism>
<dbReference type="InterPro" id="IPR027417">
    <property type="entry name" value="P-loop_NTPase"/>
</dbReference>
<keyword evidence="7" id="KW-0378">Hydrolase</keyword>
<keyword evidence="4" id="KW-0597">Phosphoprotein</keyword>
<evidence type="ECO:0000256" key="3">
    <source>
        <dbReference type="ARBA" id="ARBA00022499"/>
    </source>
</evidence>
<dbReference type="SUPFAM" id="SSF52540">
    <property type="entry name" value="P-loop containing nucleoside triphosphate hydrolases"/>
    <property type="match status" value="2"/>
</dbReference>
<dbReference type="Gene3D" id="1.20.920.10">
    <property type="entry name" value="Bromodomain-like"/>
    <property type="match status" value="1"/>
</dbReference>
<dbReference type="SMART" id="SM00382">
    <property type="entry name" value="AAA"/>
    <property type="match status" value="2"/>
</dbReference>
<feature type="compositionally biased region" description="Acidic residues" evidence="21">
    <location>
        <begin position="165"/>
        <end position="177"/>
    </location>
</feature>
<evidence type="ECO:0000256" key="5">
    <source>
        <dbReference type="ARBA" id="ARBA00022737"/>
    </source>
</evidence>
<dbReference type="Pfam" id="PF17862">
    <property type="entry name" value="AAA_lid_3"/>
    <property type="match status" value="1"/>
</dbReference>
<evidence type="ECO:0000259" key="22">
    <source>
        <dbReference type="PROSITE" id="PS50014"/>
    </source>
</evidence>
<feature type="compositionally biased region" description="Polar residues" evidence="21">
    <location>
        <begin position="1861"/>
        <end position="1894"/>
    </location>
</feature>
<evidence type="ECO:0000256" key="11">
    <source>
        <dbReference type="ARBA" id="ARBA00023054"/>
    </source>
</evidence>
<dbReference type="PANTHER" id="PTHR23069:SF4">
    <property type="entry name" value="ATPASE FAMILY AAA DOMAIN-CONTAINING PROTEIN 2"/>
    <property type="match status" value="1"/>
</dbReference>
<feature type="DNA-binding region" description="Homeobox" evidence="19">
    <location>
        <begin position="1896"/>
        <end position="1955"/>
    </location>
</feature>
<feature type="region of interest" description="Disordered" evidence="21">
    <location>
        <begin position="2061"/>
        <end position="2145"/>
    </location>
</feature>
<feature type="compositionally biased region" description="Basic residues" evidence="21">
    <location>
        <begin position="355"/>
        <end position="367"/>
    </location>
</feature>
<dbReference type="STRING" id="52904.ENSSMAP00000011739"/>
<evidence type="ECO:0000256" key="21">
    <source>
        <dbReference type="SAM" id="MobiDB-lite"/>
    </source>
</evidence>
<keyword evidence="25" id="KW-1185">Reference proteome</keyword>
<dbReference type="CDD" id="cd19517">
    <property type="entry name" value="RecA-like_Yta7-like"/>
    <property type="match status" value="1"/>
</dbReference>
<feature type="compositionally biased region" description="Polar residues" evidence="21">
    <location>
        <begin position="149"/>
        <end position="161"/>
    </location>
</feature>
<feature type="compositionally biased region" description="Low complexity" evidence="21">
    <location>
        <begin position="2097"/>
        <end position="2121"/>
    </location>
</feature>
<evidence type="ECO:0000256" key="16">
    <source>
        <dbReference type="ARBA" id="ARBA00049360"/>
    </source>
</evidence>
<dbReference type="GO" id="GO:0045815">
    <property type="term" value="P:transcription initiation-coupled chromatin remodeling"/>
    <property type="evidence" value="ECO:0007669"/>
    <property type="project" value="TreeGrafter"/>
</dbReference>
<evidence type="ECO:0000313" key="24">
    <source>
        <dbReference type="EMBL" id="AWO96994.1"/>
    </source>
</evidence>
<feature type="compositionally biased region" description="Polar residues" evidence="21">
    <location>
        <begin position="1566"/>
        <end position="1575"/>
    </location>
</feature>
<dbReference type="Pfam" id="PF00046">
    <property type="entry name" value="Homeodomain"/>
    <property type="match status" value="4"/>
</dbReference>
<dbReference type="InterPro" id="IPR003959">
    <property type="entry name" value="ATPase_AAA_core"/>
</dbReference>
<evidence type="ECO:0000256" key="14">
    <source>
        <dbReference type="ARBA" id="ARBA00023163"/>
    </source>
</evidence>
<feature type="compositionally biased region" description="Basic and acidic residues" evidence="21">
    <location>
        <begin position="2128"/>
        <end position="2141"/>
    </location>
</feature>
<dbReference type="GO" id="GO:0016887">
    <property type="term" value="F:ATP hydrolysis activity"/>
    <property type="evidence" value="ECO:0007669"/>
    <property type="project" value="InterPro"/>
</dbReference>
<dbReference type="Gene3D" id="1.10.8.60">
    <property type="match status" value="1"/>
</dbReference>
<dbReference type="InterPro" id="IPR009057">
    <property type="entry name" value="Homeodomain-like_sf"/>
</dbReference>
<feature type="compositionally biased region" description="Basic residues" evidence="21">
    <location>
        <begin position="383"/>
        <end position="393"/>
    </location>
</feature>
<dbReference type="Gene3D" id="1.10.10.60">
    <property type="entry name" value="Homeodomain-like"/>
    <property type="match status" value="5"/>
</dbReference>
<feature type="domain" description="Homeobox" evidence="23">
    <location>
        <begin position="2023"/>
        <end position="2073"/>
    </location>
</feature>
<reference evidence="24 25" key="1">
    <citation type="submission" date="2017-12" db="EMBL/GenBank/DDBJ databases">
        <title>Integrating genomic resources of turbot (Scophthalmus maximus) in depth evaluation of genetic and physical mapping variation across individuals.</title>
        <authorList>
            <person name="Martinez P."/>
        </authorList>
    </citation>
    <scope>NUCLEOTIDE SEQUENCE [LARGE SCALE GENOMIC DNA]</scope>
</reference>
<evidence type="ECO:0000256" key="20">
    <source>
        <dbReference type="RuleBase" id="RU000682"/>
    </source>
</evidence>
<feature type="DNA-binding region" description="Homeobox" evidence="19">
    <location>
        <begin position="2131"/>
        <end position="2190"/>
    </location>
</feature>
<feature type="compositionally biased region" description="Basic and acidic residues" evidence="21">
    <location>
        <begin position="2319"/>
        <end position="2335"/>
    </location>
</feature>
<evidence type="ECO:0000256" key="2">
    <source>
        <dbReference type="ARBA" id="ARBA00006914"/>
    </source>
</evidence>
<feature type="compositionally biased region" description="Basic and acidic residues" evidence="21">
    <location>
        <begin position="252"/>
        <end position="265"/>
    </location>
</feature>
<feature type="region of interest" description="Disordered" evidence="21">
    <location>
        <begin position="1"/>
        <end position="183"/>
    </location>
</feature>
<sequence>MVILRSSSGGAGAEAGAGAEPATTPKRRSTELDTSSEFLSLFPASDRKSPRVTRSSRALDDSVGSCQNGTNGHADMMQDEESGLHHSPRTRGQRMKQEVSFSDVEPKNSVPVSEDKARGCCTRKSSRLQTEGQASSDKQQADVPDELEGSSTPKRSRFNLQSREVEEEEEEEEEEEDRSVRRSSRITRYKLDSRNQSVLYDRLITNTAEAVLQKMDDMQKMRRRLRSRDRDTKEELGVYTRAQMRRSLRTNVESKDAEEEAHQGGDEDDDNEEEEEDREDDDDNDDEDDEDEDAEDEEEENQRRYDFRQRKTVVRYQAPQDEPREPRKRSMYFKEHSSPTRRRFRFSSTAPRSPYNRRRSSRRRHAIHSSDSTSSSSDDEKFQRRRSKNRSRSVNRCLPMNLVKEDLLGIQKDRMKIGSSLADVDPMQIDRTVRFDSIGGLSRHISSLKEMVVFPLLYPEVFERFKIQPPRGCLFYGPPGTGKTLVARALANECSQGERKVSFFMRKGADCLSKWVGESERQLRLLFDQAYQMRPSIIFFDEIDGLAPVRSSRQDQIHSSIVSTLLALMDGLDGRGEVVVIGATNRLDSIDPALRRPGRFDREFLFGLPDREARKDILKIHTRLWTPPPSDTFLEELAEKCVGYCGADIKAVCSEAALCALRRRYPQIYSSSQKLVLDVNSIAIASKDFISAMSKMVPAAQRAVVSPAKALIPAIRPLLSAALQNILHMVSRVFPHAEQGLKRKRGQDLACVVSEDDLMFSEDEDEEVCLNGQTLHSQLKTPAAKTLLNLNRCVLSQPTSYRPRMLLEGRPGSGQSSHLAPAVLHALEKFTVYTLDMAVLFGASATAPEETCAQIFVEAKRTSPSVLYIPHIGQWWETVGPALKATFLSLLSSIPAFSPILLLATCNLQYDQLSIEVQELFRMEYGEVFHIQFPTSRERRNFFEDLILNQAAKAPNSKKKAVLHALEVLPVAPPPPPRQLTEEENQKLEELEEDTLRELRLFLRDVTNRLSQDKRFKAFTKPVDLEEVPDYAEVIKKPMDLSTVLSKIDLHRYGTAKEFVQDVDLIWQNALEYNPDRDPSDRQIRHRACALKDTVHAIIRDELDENFEKICEEIKASRSTRGSSTAQFAPSYYHVLPKQLKSPSEAKVTDMTPQRDQTGATVAVTLNTSASAVTTPKSTGQRKKRRKSRWATGLYSKKKSSSSPHVSRDDTQLGSDEEEEDGDEEEEAGAEHDEATGEEVDVESGPAEVQEGRAGTTVREQERSRAAGDKVFLSENEKREYYNHAQNEKEVVEKAFTVEPGQSKENNRVIEGGDRNSKTISANMNLNGHSEPQGDAQGQLVKSSETNNQKLTKKCQTVRRSEESSNGVATAGESELNSHAEPMEVEAAETSTPDSSAAVGGDRDKNTERSARRVTRALKNAVLQQQKSDVGKALQILDQNLPLVVDRDKLKELLDSVVTKTDGFEVDKLEKLYALLCQSIYRHRRDFNKITLIQVRTAQRKKHRCKPITNNNCSQEAMSVKKVERSQNYYHDEPSVSAVEDGDLDSELDPSLKHSAANPPEDPSGDQPTQEQQSDAAEEGGADPVSVAAISLSKTPIMRLKTKSEPKRIAVSLKSAEEALDGFGGGSEGEVGGEQEPIEAPLGHMTPVEMLLHDAMKLGGGGMLVSPPSEQQRKTSILNPTVLPAGLAQVLSAFQAQQSAAAAAQPQPQLLIPLSSIPSYSAAMDTNPLLGSTYKKFPYPSTAEIGSLAAQTQFTEEQIKVWFSAQRLKHGVSWTPEEVEEARRKQFNGTVHTVPQTITVIPAHQLSAAANGLQSILQTCQIVGQSGLVFTQVGPGGNLPVTSPITLTVAGLPSQSQSSSRLSCQPTPTSSELKRATTVQPPSLSPQENSALSADTFSMRPKKSKEQLAELKASYLKNHFVTDAEISRLMKVTNLTKGEIKKWFSDTRYNQRNSKNSHVIVFHDGGGRGSCSSASATIVIDSSDDNPTSPHPPCTPPVKEKETRPKTWNPFPDFTLQKFKEKTPEQLVVLEESFEKSCNPSDDELSRMRTETKLTRREIDAWFTERRKMPSVSTSSPDSSEGGKMETDGAKAGTGGATSSSPSAASSRRGSQSPSGGRSRQLPTTSSSKRDMRDKSKKTPEQLHILKSAFVRTQWPTPEEYDQLGEESGLARSYIVSWFGDSRYSWKNGNLKWFFQYQSGNAEGANLGGGPKMGSASGRKRRGRNRGWGRSRTRKQPRRSASCSADTDRSPPAKKFKTGREILKEYFLKHRFLNEQDLDELVTKTNMSYEQVREWFAEVQRRSDMGGDPFQESAAGRADTVKGVEAEGGETRGEATWEDDGVDQVV</sequence>
<dbReference type="GO" id="GO:0003677">
    <property type="term" value="F:DNA binding"/>
    <property type="evidence" value="ECO:0007669"/>
    <property type="project" value="UniProtKB-UniRule"/>
</dbReference>
<dbReference type="PRINTS" id="PR00503">
    <property type="entry name" value="BROMODOMAIN"/>
</dbReference>
<dbReference type="Proteomes" id="UP000246464">
    <property type="component" value="Chromosome 1"/>
</dbReference>
<feature type="compositionally biased region" description="Polar residues" evidence="21">
    <location>
        <begin position="127"/>
        <end position="138"/>
    </location>
</feature>
<feature type="compositionally biased region" description="Acidic residues" evidence="21">
    <location>
        <begin position="1215"/>
        <end position="1228"/>
    </location>
</feature>
<dbReference type="GO" id="GO:0006337">
    <property type="term" value="P:nucleosome disassembly"/>
    <property type="evidence" value="ECO:0007669"/>
    <property type="project" value="TreeGrafter"/>
</dbReference>
<keyword evidence="19 20" id="KW-0371">Homeobox</keyword>
<keyword evidence="3" id="KW-1017">Isopeptide bond</keyword>
<dbReference type="FunFam" id="3.40.50.300:FF:000061">
    <property type="entry name" value="ATPase family, AAA domain-containing 2"/>
    <property type="match status" value="1"/>
</dbReference>
<evidence type="ECO:0000256" key="10">
    <source>
        <dbReference type="ARBA" id="ARBA00023015"/>
    </source>
</evidence>
<gene>
    <name evidence="24" type="ORF">SMAX5B_011938</name>
</gene>
<dbReference type="Gene3D" id="3.40.50.300">
    <property type="entry name" value="P-loop containing nucleotide triphosphate hydrolases"/>
    <property type="match status" value="2"/>
</dbReference>
<feature type="domain" description="Homeobox" evidence="23">
    <location>
        <begin position="2129"/>
        <end position="2189"/>
    </location>
</feature>
<dbReference type="SUPFAM" id="SSF47370">
    <property type="entry name" value="Bromodomain"/>
    <property type="match status" value="1"/>
</dbReference>
<feature type="DNA-binding region" description="Homeobox" evidence="19">
    <location>
        <begin position="1732"/>
        <end position="1774"/>
    </location>
</feature>
<feature type="region of interest" description="Disordered" evidence="21">
    <location>
        <begin position="2204"/>
        <end position="2255"/>
    </location>
</feature>
<evidence type="ECO:0000256" key="19">
    <source>
        <dbReference type="PROSITE-ProRule" id="PRU00108"/>
    </source>
</evidence>
<feature type="domain" description="Bromo" evidence="22">
    <location>
        <begin position="1011"/>
        <end position="1081"/>
    </location>
</feature>
<feature type="compositionally biased region" description="Acidic residues" evidence="21">
    <location>
        <begin position="2336"/>
        <end position="2346"/>
    </location>
</feature>
<keyword evidence="12 18" id="KW-0103">Bromodomain</keyword>
<dbReference type="GO" id="GO:0005654">
    <property type="term" value="C:nucleoplasm"/>
    <property type="evidence" value="ECO:0007669"/>
    <property type="project" value="UniProtKB-ARBA"/>
</dbReference>
<comment type="catalytic activity">
    <reaction evidence="16">
        <text>ATP + H2O = ADP + phosphate + H(+)</text>
        <dbReference type="Rhea" id="RHEA:13065"/>
        <dbReference type="ChEBI" id="CHEBI:15377"/>
        <dbReference type="ChEBI" id="CHEBI:15378"/>
        <dbReference type="ChEBI" id="CHEBI:30616"/>
        <dbReference type="ChEBI" id="CHEBI:43474"/>
        <dbReference type="ChEBI" id="CHEBI:456216"/>
    </reaction>
</comment>
<dbReference type="FunFam" id="1.20.920.10:FF:000021">
    <property type="entry name" value="ATPase family AAA domain-containing protein 2"/>
    <property type="match status" value="1"/>
</dbReference>
<dbReference type="InterPro" id="IPR041569">
    <property type="entry name" value="AAA_lid_3"/>
</dbReference>
<dbReference type="InterPro" id="IPR001356">
    <property type="entry name" value="HD"/>
</dbReference>
<dbReference type="FunFam" id="1.10.10.60:FF:000235">
    <property type="entry name" value="Zinc fingers and homeoboxes protein 1"/>
    <property type="match status" value="1"/>
</dbReference>
<dbReference type="PROSITE" id="PS50014">
    <property type="entry name" value="BROMODOMAIN_2"/>
    <property type="match status" value="1"/>
</dbReference>
<feature type="compositionally biased region" description="Acidic residues" evidence="21">
    <location>
        <begin position="266"/>
        <end position="300"/>
    </location>
</feature>
<feature type="compositionally biased region" description="Polar residues" evidence="21">
    <location>
        <begin position="1165"/>
        <end position="1179"/>
    </location>
</feature>
<evidence type="ECO:0000256" key="18">
    <source>
        <dbReference type="PROSITE-ProRule" id="PRU00035"/>
    </source>
</evidence>
<dbReference type="PROSITE" id="PS00674">
    <property type="entry name" value="AAA"/>
    <property type="match status" value="1"/>
</dbReference>
<keyword evidence="9" id="KW-0832">Ubl conjugation</keyword>
<feature type="region of interest" description="Disordered" evidence="21">
    <location>
        <begin position="2306"/>
        <end position="2346"/>
    </location>
</feature>
<keyword evidence="11" id="KW-0175">Coiled coil</keyword>
<comment type="subcellular location">
    <subcellularLocation>
        <location evidence="1 19 20">Nucleus</location>
    </subcellularLocation>
</comment>
<dbReference type="PANTHER" id="PTHR23069">
    <property type="entry name" value="AAA DOMAIN-CONTAINING"/>
    <property type="match status" value="1"/>
</dbReference>
<evidence type="ECO:0000256" key="12">
    <source>
        <dbReference type="ARBA" id="ARBA00023117"/>
    </source>
</evidence>
<evidence type="ECO:0000256" key="7">
    <source>
        <dbReference type="ARBA" id="ARBA00022801"/>
    </source>
</evidence>
<dbReference type="InterPro" id="IPR003593">
    <property type="entry name" value="AAA+_ATPase"/>
</dbReference>